<comment type="cofactor">
    <cofactor evidence="2">
        <name>Mg(2+)</name>
        <dbReference type="ChEBI" id="CHEBI:18420"/>
    </cofactor>
</comment>
<dbReference type="EMBL" id="CP099837">
    <property type="protein sequence ID" value="USY20134.1"/>
    <property type="molecule type" value="Genomic_DNA"/>
</dbReference>
<keyword evidence="4 8" id="KW-0378">Hydrolase</keyword>
<dbReference type="Gene3D" id="3.90.79.10">
    <property type="entry name" value="Nucleoside Triphosphate Pyrophosphohydrolase"/>
    <property type="match status" value="1"/>
</dbReference>
<keyword evidence="5" id="KW-0460">Magnesium</keyword>
<organism evidence="8 9">
    <name type="scientific">Nocardiopsis exhalans</name>
    <dbReference type="NCBI Taxonomy" id="163604"/>
    <lineage>
        <taxon>Bacteria</taxon>
        <taxon>Bacillati</taxon>
        <taxon>Actinomycetota</taxon>
        <taxon>Actinomycetes</taxon>
        <taxon>Streptosporangiales</taxon>
        <taxon>Nocardiopsidaceae</taxon>
        <taxon>Nocardiopsis</taxon>
    </lineage>
</organism>
<gene>
    <name evidence="8" type="ORF">NE857_00135</name>
</gene>
<dbReference type="InterPro" id="IPR000086">
    <property type="entry name" value="NUDIX_hydrolase_dom"/>
</dbReference>
<evidence type="ECO:0000313" key="8">
    <source>
        <dbReference type="EMBL" id="USY20134.1"/>
    </source>
</evidence>
<dbReference type="InterPro" id="IPR039121">
    <property type="entry name" value="NUDT19"/>
</dbReference>
<evidence type="ECO:0000256" key="1">
    <source>
        <dbReference type="ARBA" id="ARBA00001936"/>
    </source>
</evidence>
<dbReference type="CDD" id="cd18870">
    <property type="entry name" value="NUDIX_AcylCoAdiphos_Nudt19"/>
    <property type="match status" value="1"/>
</dbReference>
<dbReference type="PANTHER" id="PTHR12318">
    <property type="entry name" value="TESTOSTERONE-REGULATED PROTEIN RP2"/>
    <property type="match status" value="1"/>
</dbReference>
<reference evidence="8" key="1">
    <citation type="submission" date="2022-06" db="EMBL/GenBank/DDBJ databases">
        <authorList>
            <person name="Ping M."/>
        </authorList>
    </citation>
    <scope>NUCLEOTIDE SEQUENCE</scope>
    <source>
        <strain evidence="8">JCM11759T</strain>
    </source>
</reference>
<dbReference type="InterPro" id="IPR015797">
    <property type="entry name" value="NUDIX_hydrolase-like_dom_sf"/>
</dbReference>
<dbReference type="GO" id="GO:0016787">
    <property type="term" value="F:hydrolase activity"/>
    <property type="evidence" value="ECO:0007669"/>
    <property type="project" value="UniProtKB-KW"/>
</dbReference>
<protein>
    <submittedName>
        <fullName evidence="8">NUDIX hydrolase</fullName>
    </submittedName>
</protein>
<comment type="cofactor">
    <cofactor evidence="1">
        <name>Mn(2+)</name>
        <dbReference type="ChEBI" id="CHEBI:29035"/>
    </cofactor>
</comment>
<evidence type="ECO:0000256" key="6">
    <source>
        <dbReference type="ARBA" id="ARBA00023211"/>
    </source>
</evidence>
<evidence type="ECO:0000259" key="7">
    <source>
        <dbReference type="PROSITE" id="PS51462"/>
    </source>
</evidence>
<dbReference type="Proteomes" id="UP001055940">
    <property type="component" value="Chromosome"/>
</dbReference>
<evidence type="ECO:0000256" key="2">
    <source>
        <dbReference type="ARBA" id="ARBA00001946"/>
    </source>
</evidence>
<keyword evidence="6" id="KW-0464">Manganese</keyword>
<evidence type="ECO:0000256" key="3">
    <source>
        <dbReference type="ARBA" id="ARBA00022723"/>
    </source>
</evidence>
<dbReference type="PROSITE" id="PS51462">
    <property type="entry name" value="NUDIX"/>
    <property type="match status" value="1"/>
</dbReference>
<keyword evidence="9" id="KW-1185">Reference proteome</keyword>
<evidence type="ECO:0000256" key="4">
    <source>
        <dbReference type="ARBA" id="ARBA00022801"/>
    </source>
</evidence>
<evidence type="ECO:0000313" key="9">
    <source>
        <dbReference type="Proteomes" id="UP001055940"/>
    </source>
</evidence>
<dbReference type="PANTHER" id="PTHR12318:SF0">
    <property type="entry name" value="ACYL-COENZYME A DIPHOSPHATASE NUDT19"/>
    <property type="match status" value="1"/>
</dbReference>
<name>A0ABY5D6Y7_9ACTN</name>
<dbReference type="RefSeq" id="WP_254419257.1">
    <property type="nucleotide sequence ID" value="NZ_BAAAJB010000042.1"/>
</dbReference>
<feature type="domain" description="Nudix hydrolase" evidence="7">
    <location>
        <begin position="15"/>
        <end position="216"/>
    </location>
</feature>
<keyword evidence="3" id="KW-0479">Metal-binding</keyword>
<accession>A0ABY5D6Y7</accession>
<proteinExistence type="predicted"/>
<dbReference type="SUPFAM" id="SSF55811">
    <property type="entry name" value="Nudix"/>
    <property type="match status" value="1"/>
</dbReference>
<evidence type="ECO:0000256" key="5">
    <source>
        <dbReference type="ARBA" id="ARBA00022842"/>
    </source>
</evidence>
<sequence>MTENNGVARKDGVVRPRPAATVMLLRPAAGTSTAADAGGAADTAGAVTETVTGARAERPMEVLLMRRVPSMGFAPGAFVFPGGRVDERDADGDLPWTGPNPEQWAEVLGTDVPMARALVCAAVRETFEETGVLLASEPERAGEEAITLDTATDDWERDRLGLIDHTHSFTEVLNRRGLVLRSEWLRAWSRWITPRNQPRRFDTWFFTAELPPGQAPRDVGGEADLTQWTDPSVVAAEWEAGRMPMLPPTVIACAELAERRTLRGVREALRDIVPIEPDVREIDGQIRVVAPDGSDFPLPRPNANP</sequence>